<dbReference type="SUPFAM" id="SSF55120">
    <property type="entry name" value="Pseudouridine synthase"/>
    <property type="match status" value="1"/>
</dbReference>
<accession>A0A6N4SPH1</accession>
<keyword evidence="9" id="KW-1185">Reference proteome</keyword>
<name>A0A6N4SPH1_CYTH3</name>
<dbReference type="RefSeq" id="WP_011584340.1">
    <property type="nucleotide sequence ID" value="NC_008255.1"/>
</dbReference>
<dbReference type="Pfam" id="PF01509">
    <property type="entry name" value="TruB_N"/>
    <property type="match status" value="1"/>
</dbReference>
<dbReference type="GO" id="GO:1990481">
    <property type="term" value="P:mRNA pseudouridine synthesis"/>
    <property type="evidence" value="ECO:0007669"/>
    <property type="project" value="TreeGrafter"/>
</dbReference>
<gene>
    <name evidence="5 8" type="primary">truB</name>
    <name evidence="8" type="ordered locus">CHU_0948</name>
</gene>
<dbReference type="Proteomes" id="UP000001822">
    <property type="component" value="Chromosome"/>
</dbReference>
<keyword evidence="4 5" id="KW-0413">Isomerase</keyword>
<keyword evidence="8" id="KW-0456">Lyase</keyword>
<proteinExistence type="inferred from homology"/>
<dbReference type="GO" id="GO:0016829">
    <property type="term" value="F:lyase activity"/>
    <property type="evidence" value="ECO:0007669"/>
    <property type="project" value="UniProtKB-KW"/>
</dbReference>
<evidence type="ECO:0000256" key="1">
    <source>
        <dbReference type="ARBA" id="ARBA00000385"/>
    </source>
</evidence>
<feature type="domain" description="tRNA pseudouridylate synthase B C-terminal" evidence="7">
    <location>
        <begin position="180"/>
        <end position="221"/>
    </location>
</feature>
<dbReference type="KEGG" id="chu:CHU_0948"/>
<dbReference type="GO" id="GO:0160148">
    <property type="term" value="F:tRNA pseudouridine(55) synthase activity"/>
    <property type="evidence" value="ECO:0007669"/>
    <property type="project" value="UniProtKB-EC"/>
</dbReference>
<keyword evidence="3 5" id="KW-0819">tRNA processing</keyword>
<dbReference type="EMBL" id="CP000383">
    <property type="protein sequence ID" value="ABG58225.1"/>
    <property type="molecule type" value="Genomic_DNA"/>
</dbReference>
<dbReference type="HAMAP" id="MF_01080">
    <property type="entry name" value="TruB_bact"/>
    <property type="match status" value="1"/>
</dbReference>
<dbReference type="Pfam" id="PF16198">
    <property type="entry name" value="TruB_C_2"/>
    <property type="match status" value="1"/>
</dbReference>
<evidence type="ECO:0000256" key="2">
    <source>
        <dbReference type="ARBA" id="ARBA00005642"/>
    </source>
</evidence>
<evidence type="ECO:0000256" key="5">
    <source>
        <dbReference type="HAMAP-Rule" id="MF_01080"/>
    </source>
</evidence>
<protein>
    <recommendedName>
        <fullName evidence="5">tRNA pseudouridine synthase B</fullName>
        <ecNumber evidence="5">5.4.99.25</ecNumber>
    </recommendedName>
    <alternativeName>
        <fullName evidence="5">tRNA pseudouridine(55) synthase</fullName>
        <shortName evidence="5">Psi55 synthase</shortName>
    </alternativeName>
    <alternativeName>
        <fullName evidence="5">tRNA pseudouridylate synthase</fullName>
    </alternativeName>
    <alternativeName>
        <fullName evidence="5">tRNA-uridine isomerase</fullName>
    </alternativeName>
</protein>
<dbReference type="OrthoDB" id="9802309at2"/>
<dbReference type="GO" id="GO:0031119">
    <property type="term" value="P:tRNA pseudouridine synthesis"/>
    <property type="evidence" value="ECO:0007669"/>
    <property type="project" value="UniProtKB-UniRule"/>
</dbReference>
<dbReference type="CDD" id="cd02573">
    <property type="entry name" value="PseudoU_synth_EcTruB"/>
    <property type="match status" value="1"/>
</dbReference>
<reference evidence="8 9" key="1">
    <citation type="journal article" date="2007" name="Appl. Environ. Microbiol.">
        <title>Genome sequence of the cellulolytic gliding bacterium Cytophaga hutchinsonii.</title>
        <authorList>
            <person name="Xie G."/>
            <person name="Bruce D.C."/>
            <person name="Challacombe J.F."/>
            <person name="Chertkov O."/>
            <person name="Detter J.C."/>
            <person name="Gilna P."/>
            <person name="Han C.S."/>
            <person name="Lucas S."/>
            <person name="Misra M."/>
            <person name="Myers G.L."/>
            <person name="Richardson P."/>
            <person name="Tapia R."/>
            <person name="Thayer N."/>
            <person name="Thompson L.S."/>
            <person name="Brettin T.S."/>
            <person name="Henrissat B."/>
            <person name="Wilson D.B."/>
            <person name="McBride M.J."/>
        </authorList>
    </citation>
    <scope>NUCLEOTIDE SEQUENCE [LARGE SCALE GENOMIC DNA]</scope>
    <source>
        <strain evidence="9">ATCC 33406 / DSM 1761 / CIP 103989 / NBRC 15051 / NCIMB 9469 / D465</strain>
    </source>
</reference>
<dbReference type="AlphaFoldDB" id="A0A6N4SPH1"/>
<evidence type="ECO:0000256" key="3">
    <source>
        <dbReference type="ARBA" id="ARBA00022694"/>
    </source>
</evidence>
<evidence type="ECO:0000259" key="7">
    <source>
        <dbReference type="Pfam" id="PF16198"/>
    </source>
</evidence>
<dbReference type="InterPro" id="IPR032819">
    <property type="entry name" value="TruB_C"/>
</dbReference>
<evidence type="ECO:0000313" key="9">
    <source>
        <dbReference type="Proteomes" id="UP000001822"/>
    </source>
</evidence>
<dbReference type="InterPro" id="IPR014780">
    <property type="entry name" value="tRNA_psdUridine_synth_TruB"/>
</dbReference>
<sequence>MPTNESPQHDLVLCLDKPYHWTSFDVVKKVRRVLKMKKVGHAGTLDPLATGLLIVCTGKKTKTIESLMADEKEYSGAIGLGATTASYDLELPLENHTDISGLTETQIRKTVKQFLGTITQIPPIHSAVKVDGKRAYDEARKGNEVIIKSRQVFIKEFKITKVELPLVYFNIVCSKGTYIRTIANDFGKALGCGGHLNALRRERIGTLSVKQALTPEQLEEKFLSI</sequence>
<dbReference type="PANTHER" id="PTHR13767:SF2">
    <property type="entry name" value="PSEUDOURIDYLATE SYNTHASE TRUB1"/>
    <property type="match status" value="1"/>
</dbReference>
<evidence type="ECO:0000259" key="6">
    <source>
        <dbReference type="Pfam" id="PF01509"/>
    </source>
</evidence>
<dbReference type="PANTHER" id="PTHR13767">
    <property type="entry name" value="TRNA-PSEUDOURIDINE SYNTHASE"/>
    <property type="match status" value="1"/>
</dbReference>
<organism evidence="8 9">
    <name type="scientific">Cytophaga hutchinsonii (strain ATCC 33406 / DSM 1761 / CIP 103989 / NBRC 15051 / NCIMB 9469 / D465)</name>
    <dbReference type="NCBI Taxonomy" id="269798"/>
    <lineage>
        <taxon>Bacteria</taxon>
        <taxon>Pseudomonadati</taxon>
        <taxon>Bacteroidota</taxon>
        <taxon>Cytophagia</taxon>
        <taxon>Cytophagales</taxon>
        <taxon>Cytophagaceae</taxon>
        <taxon>Cytophaga</taxon>
    </lineage>
</organism>
<comment type="similarity">
    <text evidence="2 5">Belongs to the pseudouridine synthase TruB family. Type 1 subfamily.</text>
</comment>
<dbReference type="GO" id="GO:0003723">
    <property type="term" value="F:RNA binding"/>
    <property type="evidence" value="ECO:0007669"/>
    <property type="project" value="InterPro"/>
</dbReference>
<comment type="function">
    <text evidence="5">Responsible for synthesis of pseudouridine from uracil-55 in the psi GC loop of transfer RNAs.</text>
</comment>
<dbReference type="EC" id="5.4.99.25" evidence="5"/>
<dbReference type="NCBIfam" id="TIGR00431">
    <property type="entry name" value="TruB"/>
    <property type="match status" value="1"/>
</dbReference>
<comment type="catalytic activity">
    <reaction evidence="1 5">
        <text>uridine(55) in tRNA = pseudouridine(55) in tRNA</text>
        <dbReference type="Rhea" id="RHEA:42532"/>
        <dbReference type="Rhea" id="RHEA-COMP:10101"/>
        <dbReference type="Rhea" id="RHEA-COMP:10102"/>
        <dbReference type="ChEBI" id="CHEBI:65314"/>
        <dbReference type="ChEBI" id="CHEBI:65315"/>
        <dbReference type="EC" id="5.4.99.25"/>
    </reaction>
</comment>
<feature type="domain" description="Pseudouridine synthase II N-terminal" evidence="6">
    <location>
        <begin position="31"/>
        <end position="179"/>
    </location>
</feature>
<dbReference type="InterPro" id="IPR002501">
    <property type="entry name" value="PsdUridine_synth_N"/>
</dbReference>
<evidence type="ECO:0000256" key="4">
    <source>
        <dbReference type="ARBA" id="ARBA00023235"/>
    </source>
</evidence>
<feature type="active site" description="Nucleophile" evidence="5">
    <location>
        <position position="46"/>
    </location>
</feature>
<evidence type="ECO:0000313" key="8">
    <source>
        <dbReference type="EMBL" id="ABG58225.1"/>
    </source>
</evidence>
<dbReference type="Gene3D" id="3.30.2350.10">
    <property type="entry name" value="Pseudouridine synthase"/>
    <property type="match status" value="1"/>
</dbReference>
<dbReference type="InterPro" id="IPR020103">
    <property type="entry name" value="PsdUridine_synth_cat_dom_sf"/>
</dbReference>